<dbReference type="Proteomes" id="UP000541185">
    <property type="component" value="Unassembled WGS sequence"/>
</dbReference>
<organism evidence="3 4">
    <name type="scientific">Ramlibacter agri</name>
    <dbReference type="NCBI Taxonomy" id="2728837"/>
    <lineage>
        <taxon>Bacteria</taxon>
        <taxon>Pseudomonadati</taxon>
        <taxon>Pseudomonadota</taxon>
        <taxon>Betaproteobacteria</taxon>
        <taxon>Burkholderiales</taxon>
        <taxon>Comamonadaceae</taxon>
        <taxon>Ramlibacter</taxon>
    </lineage>
</organism>
<accession>A0A848H0A5</accession>
<evidence type="ECO:0000313" key="4">
    <source>
        <dbReference type="Proteomes" id="UP000541185"/>
    </source>
</evidence>
<dbReference type="Gene3D" id="2.160.20.10">
    <property type="entry name" value="Single-stranded right-handed beta-helix, Pectin lyase-like"/>
    <property type="match status" value="1"/>
</dbReference>
<reference evidence="3 4" key="1">
    <citation type="submission" date="2020-04" db="EMBL/GenBank/DDBJ databases">
        <title>Ramlibacter sp. G-1-2-2 isolated from soil.</title>
        <authorList>
            <person name="Dahal R.H."/>
        </authorList>
    </citation>
    <scope>NUCLEOTIDE SEQUENCE [LARGE SCALE GENOMIC DNA]</scope>
    <source>
        <strain evidence="3 4">G-1-2-2</strain>
    </source>
</reference>
<dbReference type="SMART" id="SM00912">
    <property type="entry name" value="Haemagg_act"/>
    <property type="match status" value="1"/>
</dbReference>
<dbReference type="Pfam" id="PF05860">
    <property type="entry name" value="TPS"/>
    <property type="match status" value="1"/>
</dbReference>
<dbReference type="PANTHER" id="PTHR12338:SF5">
    <property type="entry name" value="ANTIGEN 43-RELATED"/>
    <property type="match status" value="1"/>
</dbReference>
<gene>
    <name evidence="3" type="ORF">HHL11_10825</name>
</gene>
<dbReference type="InterPro" id="IPR008638">
    <property type="entry name" value="FhaB/CdiA-like_TPS"/>
</dbReference>
<proteinExistence type="predicted"/>
<dbReference type="RefSeq" id="WP_169418391.1">
    <property type="nucleotide sequence ID" value="NZ_JABBFX010000001.1"/>
</dbReference>
<dbReference type="InterPro" id="IPR050909">
    <property type="entry name" value="Bact_Autotransporter_VF"/>
</dbReference>
<sequence>MRRTICWPVFASLLPLHAHADLPTGGRVVAGQAAIASAAGNTLQVQQASQRAAIRWDSFSIAQGRSVVFSQPGAGAATLNIVTGNAASQLAGSLRADGSVLLINPNGVTITPTGRVDTGAGFIASTLAVSESDFMDGRLLFSGQGGAVRNQGLITTGAGGAVALLGSTAANEGVIRAPLGKVALGSASKATLDLSGDGFLQVLLPADAAGSDGQPLVSNSGLIQADGGTVMLKAATVREALREAVNMPGEVRARSVSGQDGAIVFDGGAGGQVTVSGRVDASADAGATRGGRIDVTGQAVALRGAELLASGPQQGGTVRIGGAFQGGRAGADATALGQRFTAADAPALANADTTTIDAGSRIDVSATGAQGVGGTAIVWSQQSTTLQGSVAATGAQAGGAVEVSSKSQIRAVDLGRVEVGAGGALLLDPKNLVVGTGTDADTSYVDPTALVNQLSAGVGVSLLASNDLAWDGAFAFVTQGNAGDLSLAAGRSVRLSGAFTTGLGNWSIVANAGAAAGVDPALRDTGAGGIDLSAASFINSNGRLSLTLADGAGNGGGLADGSNGFADRIRMGSFTGDGFSAVVAPGAATEWGAPPVIQFFGDVAVANELKLTGNLQSAQGSLTLSGASVNWTNEKTGGTITGESGTVRFVENGVTTRFGKLGGMDAARLELGSDATPTRVYGDADPGQAALGADALHVAAHNTAAVMDGLGNILADGSLAVSGPGVTAGVGSYSLQVGASGAIAFQPVSFDPGTGTMSGATGSYFIDLTPGRVDLTVTPRALTANVLNPSYVYGSPTAAATLSGIANNDALSLNASLNGSAVTLAGAAGSYAFANNLRVGVHGYTLLGLSGAASSNYTLDLSGVPSGVVSISPKPITYAGSSTSQAYGSDVLPSPELVGVLPGDDVGAGTQAITVVSSGTAGGSGTRPVGAYQVGLASLGGADSGNYVLDTAGNVPMQVSITPKTLSWQVAGPIASTYGTAATGMAATLGGVVDGDVIAPVFFASGNAIGARLAAGSYQLTVGGLDGTGAGNYQLAGSGQASSLFVARKPLTYGGADVTQVYGQVDAAGVELQGVESGDRVTAVSGMASSSVYAGQGESSALALGDYYTYAASLTGAEAGNYTIAASGNSLRRTTVTAKTLNFQLAGGSANTTYGTAATLPSVSLVGVVSGDLIGGTLALYRGAIASAVAANTPAGSYTWGLEALTGAGAGNYTLATSGNTLASLVIAPKPITWLVAAGSATYGDALSNTTLFDGVLAGDSVLPVLSARGGDGNVVARPVVGTSYLAGVTSLDGAAAGNYVLQGAGNTEGALTITPRTVGYSIAAANATYGTLATPGAVTWSNLVAGDSLAPTIAFSSGGVDLVLDARTHTGSYLQRVTGIHDANYVLASSGNVDSLLTIAPKPLSFSTPDVQSVYGTSAVLGASTLSGVLAGDDVTAGPTLFNGIAVPYARLDAGTYANTLEVRTLGGADASNYVITGAGSTWGTLSVAPKALNYSLALYYNSLLLGGTTTYGNLSRNVLFESSLAGQGAVATLGGVLPEDLGQVAMNSSTLGLPSLATSSSGNYSVGTYTWTGGTLSGAKSGNYTVAATGNSDFTLQIAPRPLSVVMDMRNGGGVVRAATYGTTAGYAPSVTLPGLMSGDNVSTGAVLVTAGGNLTLLPERLAAGSYAMAMAGPLTGADTANYTAVPIDNGFTVQPRQLTYNIANSSSTYGQLGTPGGMTLSGVLTGDDVSGNVNVTRGSANVVLAANSAAGTYLLQSAGLAGAQAGNYTLAFGNDGTHTINTAPLTLVYDPATLSFTYGSTWALPSLAGALFGDDVSYSATATPTPVTAYSWLPTAVRDLMALPLLDAQRYRMDATLAGAGSSNYHITNPTATINVAPKPLTSNVQDRTTVYGDYLGVLAPELSGVLPGDDVQTRWEGFTAYTPQTAAGVYSQTLLLASTGKFYNYVLPPTTALLTINKRPLAYTPNASASITYGDNFSVGSLDGVLFGDDVTANVGFSSATLPDMQVYLGNMTYGPRANAGTHAYTLQVAGLAGAASGNYVMAPMTYNGSVVVAPRVLTWSVADTSFTYGGLRNCDPGQGCNAWEAITPAYGNVTLQGKLDLDDVWASLLLIDQVGRTGTISAALPAGPYYQVVSGLTGSKAANYVVAATGNTPGVLTVKPQWIWYDVTSGSFMPGIGMIGDPGRVTGLYGRNPGDSANGMIRADITPFVVARDANGKALEDLSNLSVGRYTLRVEGITGADAGNYRIAQPEYGFRDGGSMPGVFDVFPDATLGLGLTSLAAPPAPAPLAPVVEAPGQYTYFRPSTGLGTEFGRYDNVSGTDTDVTIGDRGGSVSGRAQGVVEGSVSLGDADLSAQAGSAAEALLKFGVTGISASASAGVHADVRVDQGPGYVMVGVQADAEAELSANRTGVTVAGQARAGATAEGGADGDIGIGDGSVSANTSVFAYARTDNEWTFKDGKLVSKFDEAVGVGASAGTNLGLASSAGSVDAGIIVYSPGSLGGKLDFSGGYSGGTLSLGLDIGAQIGLFGAGVSLNIDIDFDSITQAMGDNSTVSAITNFFGFSIAGRSQPDDMMTAVFRGASQGTPEDRIRYLRQNPSWENYTGTYGTDAYAANDSNRRFIGMVDLLESQAKDLLQRELNYQKTFLDLMKTDQRAAAEYLRSDSVAAMKTEEQRLQAAFANMGLQMAMQDGKIVAVNL</sequence>
<comment type="caution">
    <text evidence="3">The sequence shown here is derived from an EMBL/GenBank/DDBJ whole genome shotgun (WGS) entry which is preliminary data.</text>
</comment>
<feature type="signal peptide" evidence="1">
    <location>
        <begin position="1"/>
        <end position="20"/>
    </location>
</feature>
<dbReference type="EMBL" id="JABBFX010000001">
    <property type="protein sequence ID" value="NML44245.1"/>
    <property type="molecule type" value="Genomic_DNA"/>
</dbReference>
<keyword evidence="4" id="KW-1185">Reference proteome</keyword>
<feature type="domain" description="Filamentous haemagglutinin FhaB/tRNA nuclease CdiA-like TPS" evidence="2">
    <location>
        <begin position="19"/>
        <end position="133"/>
    </location>
</feature>
<evidence type="ECO:0000259" key="2">
    <source>
        <dbReference type="SMART" id="SM00912"/>
    </source>
</evidence>
<evidence type="ECO:0000313" key="3">
    <source>
        <dbReference type="EMBL" id="NML44245.1"/>
    </source>
</evidence>
<protein>
    <submittedName>
        <fullName evidence="3">Filamentous hemagglutinin N-terminal domain-containing protein</fullName>
    </submittedName>
</protein>
<dbReference type="PANTHER" id="PTHR12338">
    <property type="entry name" value="AUTOTRANSPORTER"/>
    <property type="match status" value="1"/>
</dbReference>
<dbReference type="SUPFAM" id="SSF51126">
    <property type="entry name" value="Pectin lyase-like"/>
    <property type="match status" value="1"/>
</dbReference>
<dbReference type="InterPro" id="IPR012334">
    <property type="entry name" value="Pectin_lyas_fold"/>
</dbReference>
<dbReference type="InterPro" id="IPR011050">
    <property type="entry name" value="Pectin_lyase_fold/virulence"/>
</dbReference>
<keyword evidence="1" id="KW-0732">Signal</keyword>
<dbReference type="NCBIfam" id="TIGR01901">
    <property type="entry name" value="adhes_NPXG"/>
    <property type="match status" value="1"/>
</dbReference>
<evidence type="ECO:0000256" key="1">
    <source>
        <dbReference type="SAM" id="SignalP"/>
    </source>
</evidence>
<feature type="chain" id="PRO_5032746551" evidence="1">
    <location>
        <begin position="21"/>
        <end position="2703"/>
    </location>
</feature>
<name>A0A848H0A5_9BURK</name>